<dbReference type="Proteomes" id="UP000214646">
    <property type="component" value="Unassembled WGS sequence"/>
</dbReference>
<proteinExistence type="predicted"/>
<feature type="region of interest" description="Disordered" evidence="1">
    <location>
        <begin position="75"/>
        <end position="116"/>
    </location>
</feature>
<gene>
    <name evidence="2" type="ORF">FRUB_07524</name>
</gene>
<name>A0A225DFH6_9BACT</name>
<dbReference type="AlphaFoldDB" id="A0A225DFH6"/>
<protein>
    <submittedName>
        <fullName evidence="2">Uncharacterized protein</fullName>
    </submittedName>
</protein>
<accession>A0A225DFH6</accession>
<evidence type="ECO:0000313" key="3">
    <source>
        <dbReference type="Proteomes" id="UP000214646"/>
    </source>
</evidence>
<comment type="caution">
    <text evidence="2">The sequence shown here is derived from an EMBL/GenBank/DDBJ whole genome shotgun (WGS) entry which is preliminary data.</text>
</comment>
<sequence length="116" mass="13020">MDRDDGRTFGTIDETEQSAEAVAAHFVDPGQPPLGRVHFADAPAGYAGRWPVLTENEREPTWALRHAAIAVLEPYHPPRFHTDRGQPRQNPERAARSRPQRRSPRPTRGFCGTQAE</sequence>
<reference evidence="3" key="1">
    <citation type="submission" date="2017-06" db="EMBL/GenBank/DDBJ databases">
        <title>Genome analysis of Fimbriiglobus ruber SP5, the first member of the order Planctomycetales with confirmed chitinolytic capability.</title>
        <authorList>
            <person name="Ravin N.V."/>
            <person name="Rakitin A.L."/>
            <person name="Ivanova A.A."/>
            <person name="Beletsky A.V."/>
            <person name="Kulichevskaya I.S."/>
            <person name="Mardanov A.V."/>
            <person name="Dedysh S.N."/>
        </authorList>
    </citation>
    <scope>NUCLEOTIDE SEQUENCE [LARGE SCALE GENOMIC DNA]</scope>
    <source>
        <strain evidence="3">SP5</strain>
    </source>
</reference>
<dbReference type="EMBL" id="NIDE01000014">
    <property type="protein sequence ID" value="OWK38404.1"/>
    <property type="molecule type" value="Genomic_DNA"/>
</dbReference>
<evidence type="ECO:0000313" key="2">
    <source>
        <dbReference type="EMBL" id="OWK38404.1"/>
    </source>
</evidence>
<keyword evidence="3" id="KW-1185">Reference proteome</keyword>
<feature type="compositionally biased region" description="Basic residues" evidence="1">
    <location>
        <begin position="96"/>
        <end position="105"/>
    </location>
</feature>
<feature type="compositionally biased region" description="Basic and acidic residues" evidence="1">
    <location>
        <begin position="80"/>
        <end position="95"/>
    </location>
</feature>
<evidence type="ECO:0000256" key="1">
    <source>
        <dbReference type="SAM" id="MobiDB-lite"/>
    </source>
</evidence>
<dbReference type="RefSeq" id="WP_161967849.1">
    <property type="nucleotide sequence ID" value="NZ_NIDE01000014.1"/>
</dbReference>
<organism evidence="2 3">
    <name type="scientific">Fimbriiglobus ruber</name>
    <dbReference type="NCBI Taxonomy" id="1908690"/>
    <lineage>
        <taxon>Bacteria</taxon>
        <taxon>Pseudomonadati</taxon>
        <taxon>Planctomycetota</taxon>
        <taxon>Planctomycetia</taxon>
        <taxon>Gemmatales</taxon>
        <taxon>Gemmataceae</taxon>
        <taxon>Fimbriiglobus</taxon>
    </lineage>
</organism>